<protein>
    <submittedName>
        <fullName evidence="8">Prepilin peptidase CpaA</fullName>
    </submittedName>
</protein>
<evidence type="ECO:0000259" key="7">
    <source>
        <dbReference type="Pfam" id="PF01478"/>
    </source>
</evidence>
<evidence type="ECO:0000256" key="2">
    <source>
        <dbReference type="ARBA" id="ARBA00022475"/>
    </source>
</evidence>
<feature type="transmembrane region" description="Helical" evidence="6">
    <location>
        <begin position="62"/>
        <end position="82"/>
    </location>
</feature>
<feature type="transmembrane region" description="Helical" evidence="6">
    <location>
        <begin position="12"/>
        <end position="31"/>
    </location>
</feature>
<accession>A0A1I3N361</accession>
<keyword evidence="3 6" id="KW-0812">Transmembrane</keyword>
<evidence type="ECO:0000313" key="9">
    <source>
        <dbReference type="Proteomes" id="UP000199377"/>
    </source>
</evidence>
<dbReference type="RefSeq" id="WP_092864627.1">
    <property type="nucleotide sequence ID" value="NZ_FOQH01000012.1"/>
</dbReference>
<dbReference type="OrthoDB" id="7866360at2"/>
<dbReference type="Gene3D" id="1.20.120.1220">
    <property type="match status" value="1"/>
</dbReference>
<dbReference type="InterPro" id="IPR052218">
    <property type="entry name" value="Preflagellin_Peptidase"/>
</dbReference>
<keyword evidence="5 6" id="KW-0472">Membrane</keyword>
<feature type="transmembrane region" description="Helical" evidence="6">
    <location>
        <begin position="145"/>
        <end position="165"/>
    </location>
</feature>
<dbReference type="GO" id="GO:0004190">
    <property type="term" value="F:aspartic-type endopeptidase activity"/>
    <property type="evidence" value="ECO:0007669"/>
    <property type="project" value="InterPro"/>
</dbReference>
<keyword evidence="2" id="KW-1003">Cell membrane</keyword>
<organism evidence="8 9">
    <name type="scientific">Albimonas pacifica</name>
    <dbReference type="NCBI Taxonomy" id="1114924"/>
    <lineage>
        <taxon>Bacteria</taxon>
        <taxon>Pseudomonadati</taxon>
        <taxon>Pseudomonadota</taxon>
        <taxon>Alphaproteobacteria</taxon>
        <taxon>Rhodobacterales</taxon>
        <taxon>Paracoccaceae</taxon>
        <taxon>Albimonas</taxon>
    </lineage>
</organism>
<evidence type="ECO:0000256" key="5">
    <source>
        <dbReference type="ARBA" id="ARBA00023136"/>
    </source>
</evidence>
<dbReference type="EMBL" id="FOQH01000012">
    <property type="protein sequence ID" value="SFJ03612.1"/>
    <property type="molecule type" value="Genomic_DNA"/>
</dbReference>
<name>A0A1I3N361_9RHOB</name>
<sequence>MGLLELTPLEAAWATLLCTAPLLVAAAVWDLRRMRIPNWLNGGLALVFLALGLATLPLEEIAWRFAGGLLVLVVGFAFFSFGRMGGGDVKMLAACALYVPLHHAGMVLQLLALGLALGLAAIHLARAAIGERETDWRALRKGARFPMGLSIAGAMLAYFAFIAALSF</sequence>
<dbReference type="PANTHER" id="PTHR36506:SF1">
    <property type="entry name" value="PREFLAGELLIN PEPTIDASE"/>
    <property type="match status" value="1"/>
</dbReference>
<gene>
    <name evidence="8" type="ORF">SAMN05216258_112108</name>
</gene>
<evidence type="ECO:0000256" key="3">
    <source>
        <dbReference type="ARBA" id="ARBA00022692"/>
    </source>
</evidence>
<evidence type="ECO:0000256" key="6">
    <source>
        <dbReference type="SAM" id="Phobius"/>
    </source>
</evidence>
<proteinExistence type="predicted"/>
<feature type="domain" description="Prepilin type IV endopeptidase peptidase" evidence="7">
    <location>
        <begin position="20"/>
        <end position="113"/>
    </location>
</feature>
<dbReference type="STRING" id="1114924.SAMN05216258_112108"/>
<feature type="transmembrane region" description="Helical" evidence="6">
    <location>
        <begin position="38"/>
        <end position="56"/>
    </location>
</feature>
<dbReference type="AlphaFoldDB" id="A0A1I3N361"/>
<keyword evidence="9" id="KW-1185">Reference proteome</keyword>
<feature type="transmembrane region" description="Helical" evidence="6">
    <location>
        <begin position="103"/>
        <end position="125"/>
    </location>
</feature>
<dbReference type="GO" id="GO:0005886">
    <property type="term" value="C:plasma membrane"/>
    <property type="evidence" value="ECO:0007669"/>
    <property type="project" value="UniProtKB-SubCell"/>
</dbReference>
<dbReference type="Pfam" id="PF01478">
    <property type="entry name" value="Peptidase_A24"/>
    <property type="match status" value="1"/>
</dbReference>
<evidence type="ECO:0000313" key="8">
    <source>
        <dbReference type="EMBL" id="SFJ03612.1"/>
    </source>
</evidence>
<dbReference type="PANTHER" id="PTHR36506">
    <property type="entry name" value="PREFLAGELLIN PEPTIDASE"/>
    <property type="match status" value="1"/>
</dbReference>
<dbReference type="InterPro" id="IPR000045">
    <property type="entry name" value="Prepilin_IV_endopep_pep"/>
</dbReference>
<evidence type="ECO:0000256" key="1">
    <source>
        <dbReference type="ARBA" id="ARBA00004651"/>
    </source>
</evidence>
<dbReference type="Proteomes" id="UP000199377">
    <property type="component" value="Unassembled WGS sequence"/>
</dbReference>
<keyword evidence="4 6" id="KW-1133">Transmembrane helix</keyword>
<comment type="subcellular location">
    <subcellularLocation>
        <location evidence="1">Cell membrane</location>
        <topology evidence="1">Multi-pass membrane protein</topology>
    </subcellularLocation>
</comment>
<reference evidence="8 9" key="1">
    <citation type="submission" date="2016-10" db="EMBL/GenBank/DDBJ databases">
        <authorList>
            <person name="de Groot N.N."/>
        </authorList>
    </citation>
    <scope>NUCLEOTIDE SEQUENCE [LARGE SCALE GENOMIC DNA]</scope>
    <source>
        <strain evidence="8 9">CGMCC 1.11030</strain>
    </source>
</reference>
<evidence type="ECO:0000256" key="4">
    <source>
        <dbReference type="ARBA" id="ARBA00022989"/>
    </source>
</evidence>